<feature type="region of interest" description="Disordered" evidence="1">
    <location>
        <begin position="1"/>
        <end position="92"/>
    </location>
</feature>
<reference evidence="3" key="1">
    <citation type="submission" date="2023-08" db="EMBL/GenBank/DDBJ databases">
        <title>Complete genome sequence of Sinorhizobium chiapanecum ITTG S70 isolated from Acaciella angustissima nodules in Chiapas-Mexico.</title>
        <authorList>
            <person name="Rincon-Rosales R."/>
            <person name="Rogel M.A."/>
            <person name="Rincon-Medina C.I."/>
            <person name="Guerrero G."/>
            <person name="Manzano-Gomez L.A."/>
            <person name="Lopez-Lopez A."/>
            <person name="Rincon Molina F.A."/>
            <person name="Martinez-Romero E."/>
        </authorList>
    </citation>
    <scope>NUCLEOTIDE SEQUENCE</scope>
    <source>
        <strain evidence="3">ITTG S70</strain>
        <plasmid evidence="3">pSchITTGS70d</plasmid>
    </source>
</reference>
<geneLocation type="plasmid" evidence="3 4">
    <name>pSchITTGS70d</name>
</geneLocation>
<keyword evidence="3" id="KW-0614">Plasmid</keyword>
<organism evidence="3 4">
    <name type="scientific">Sinorhizobium chiapasense</name>
    <dbReference type="NCBI Taxonomy" id="501572"/>
    <lineage>
        <taxon>Bacteria</taxon>
        <taxon>Pseudomonadati</taxon>
        <taxon>Pseudomonadota</taxon>
        <taxon>Alphaproteobacteria</taxon>
        <taxon>Hyphomicrobiales</taxon>
        <taxon>Rhizobiaceae</taxon>
        <taxon>Sinorhizobium/Ensifer group</taxon>
        <taxon>Sinorhizobium</taxon>
    </lineage>
</organism>
<dbReference type="EMBL" id="CP133152">
    <property type="protein sequence ID" value="WVT07631.1"/>
    <property type="molecule type" value="Genomic_DNA"/>
</dbReference>
<feature type="transmembrane region" description="Helical" evidence="2">
    <location>
        <begin position="142"/>
        <end position="164"/>
    </location>
</feature>
<evidence type="ECO:0000313" key="3">
    <source>
        <dbReference type="EMBL" id="WVT07631.1"/>
    </source>
</evidence>
<accession>A0ABZ2BME8</accession>
<feature type="compositionally biased region" description="Polar residues" evidence="1">
    <location>
        <begin position="23"/>
        <end position="35"/>
    </location>
</feature>
<feature type="compositionally biased region" description="Polar residues" evidence="1">
    <location>
        <begin position="1"/>
        <end position="10"/>
    </location>
</feature>
<keyword evidence="2" id="KW-1133">Transmembrane helix</keyword>
<gene>
    <name evidence="3" type="ORF">RB548_26015</name>
</gene>
<evidence type="ECO:0000313" key="4">
    <source>
        <dbReference type="Proteomes" id="UP001432360"/>
    </source>
</evidence>
<sequence length="165" mass="17329">MPAKQYSSGSGADPRRAQPGSPEASQAGQSSTTGKPQEAWKEAELHLPEAEDKAPPRAHVADAGDAAGWVRGTTGEETARADPPQPRPRDYGETIRTAVKYVAASETGGGQTMAQNDAEQVDDGTGGETWNRALGNNTNAGMIRFFGAVALFILIFASVFWLIAG</sequence>
<keyword evidence="4" id="KW-1185">Reference proteome</keyword>
<feature type="compositionally biased region" description="Basic and acidic residues" evidence="1">
    <location>
        <begin position="38"/>
        <end position="62"/>
    </location>
</feature>
<keyword evidence="2" id="KW-0472">Membrane</keyword>
<keyword evidence="2" id="KW-0812">Transmembrane</keyword>
<name>A0ABZ2BME8_9HYPH</name>
<evidence type="ECO:0000256" key="2">
    <source>
        <dbReference type="SAM" id="Phobius"/>
    </source>
</evidence>
<dbReference type="Proteomes" id="UP001432360">
    <property type="component" value="Plasmid pSchITTGS70d"/>
</dbReference>
<evidence type="ECO:0000256" key="1">
    <source>
        <dbReference type="SAM" id="MobiDB-lite"/>
    </source>
</evidence>
<dbReference type="RefSeq" id="WP_331376649.1">
    <property type="nucleotide sequence ID" value="NZ_CP133152.1"/>
</dbReference>
<proteinExistence type="predicted"/>
<protein>
    <submittedName>
        <fullName evidence="3">Uncharacterized protein</fullName>
    </submittedName>
</protein>